<keyword evidence="1" id="KW-1133">Transmembrane helix</keyword>
<organism evidence="2 3">
    <name type="scientific">Ructibacterium gallinarum</name>
    <dbReference type="NCBI Taxonomy" id="2779355"/>
    <lineage>
        <taxon>Bacteria</taxon>
        <taxon>Bacillati</taxon>
        <taxon>Bacillota</taxon>
        <taxon>Clostridia</taxon>
        <taxon>Eubacteriales</taxon>
        <taxon>Oscillospiraceae</taxon>
        <taxon>Ructibacterium</taxon>
    </lineage>
</organism>
<sequence>MDFKILYQKYLANACTPEEKAFVEAEIERAKAVSEELFKEHTRIELTPAEDQDVLRARKKWNTATFVKTAVISVLSCVVVGCVTIAAVYGISISSANRNMKYDNQQAEQAVKEYIYQHAAANYSIPNASIDTVYVKEEDRDLEMKGPLRKSYYMIEYEAKLPGYEFEAEMNSRTGEITITDVDRY</sequence>
<dbReference type="EMBL" id="JADCKB010000002">
    <property type="protein sequence ID" value="MBE5039184.1"/>
    <property type="molecule type" value="Genomic_DNA"/>
</dbReference>
<evidence type="ECO:0000256" key="1">
    <source>
        <dbReference type="SAM" id="Phobius"/>
    </source>
</evidence>
<keyword evidence="1" id="KW-0812">Transmembrane</keyword>
<feature type="transmembrane region" description="Helical" evidence="1">
    <location>
        <begin position="66"/>
        <end position="91"/>
    </location>
</feature>
<comment type="caution">
    <text evidence="2">The sequence shown here is derived from an EMBL/GenBank/DDBJ whole genome shotgun (WGS) entry which is preliminary data.</text>
</comment>
<dbReference type="AlphaFoldDB" id="A0A9D5M435"/>
<proteinExistence type="predicted"/>
<evidence type="ECO:0008006" key="4">
    <source>
        <dbReference type="Google" id="ProtNLM"/>
    </source>
</evidence>
<accession>A0A9D5M435</accession>
<gene>
    <name evidence="2" type="ORF">INF28_01700</name>
</gene>
<evidence type="ECO:0000313" key="2">
    <source>
        <dbReference type="EMBL" id="MBE5039184.1"/>
    </source>
</evidence>
<name>A0A9D5M435_9FIRM</name>
<keyword evidence="3" id="KW-1185">Reference proteome</keyword>
<protein>
    <recommendedName>
        <fullName evidence="4">PepSY domain-containing protein</fullName>
    </recommendedName>
</protein>
<dbReference type="Proteomes" id="UP000806542">
    <property type="component" value="Unassembled WGS sequence"/>
</dbReference>
<evidence type="ECO:0000313" key="3">
    <source>
        <dbReference type="Proteomes" id="UP000806542"/>
    </source>
</evidence>
<reference evidence="2" key="1">
    <citation type="submission" date="2020-10" db="EMBL/GenBank/DDBJ databases">
        <title>ChiBAC.</title>
        <authorList>
            <person name="Zenner C."/>
            <person name="Hitch T.C.A."/>
            <person name="Clavel T."/>
        </authorList>
    </citation>
    <scope>NUCLEOTIDE SEQUENCE</scope>
    <source>
        <strain evidence="2">DSM 107454</strain>
    </source>
</reference>
<keyword evidence="1" id="KW-0472">Membrane</keyword>
<dbReference type="RefSeq" id="WP_226391747.1">
    <property type="nucleotide sequence ID" value="NZ_JADCKB010000002.1"/>
</dbReference>